<evidence type="ECO:0000256" key="6">
    <source>
        <dbReference type="SAM" id="Phobius"/>
    </source>
</evidence>
<evidence type="ECO:0000313" key="8">
    <source>
        <dbReference type="Proteomes" id="UP001143307"/>
    </source>
</evidence>
<name>A0ABT3SQH0_9GAMM</name>
<keyword evidence="3 6" id="KW-0812">Transmembrane</keyword>
<evidence type="ECO:0000256" key="3">
    <source>
        <dbReference type="ARBA" id="ARBA00022692"/>
    </source>
</evidence>
<sequence>MTSSQVICCERLRNIAWTSRTTKTYLTRYSLLASEPTSLATLAPVLLLSLLSVSGLVASDFQDFKGGRFALKPLAASAFIWLAVLLDAPQSNYGQWLLFGLVLCAAGDVLLMFEAEAAFLAGLVAFLCGHLLYAVAFTQLPLNTMAIAIACLPALALIVLVLFWLRPYLQGLMRAAVPAYIIVIAAMLVFAGGTWGNAGSLLILCGAWGFAFSDLAVARRQFVSADRMNGLWGTPLYFGSQMLLAASVAWQL</sequence>
<evidence type="ECO:0000313" key="7">
    <source>
        <dbReference type="EMBL" id="MCX2972232.1"/>
    </source>
</evidence>
<dbReference type="InterPro" id="IPR012506">
    <property type="entry name" value="TMEM86B-like"/>
</dbReference>
<keyword evidence="8" id="KW-1185">Reference proteome</keyword>
<comment type="subcellular location">
    <subcellularLocation>
        <location evidence="1">Membrane</location>
        <topology evidence="1">Multi-pass membrane protein</topology>
    </subcellularLocation>
</comment>
<comment type="caution">
    <text evidence="7">The sequence shown here is derived from an EMBL/GenBank/DDBJ whole genome shotgun (WGS) entry which is preliminary data.</text>
</comment>
<organism evidence="7 8">
    <name type="scientific">Candidatus Seongchinamella marina</name>
    <dbReference type="NCBI Taxonomy" id="2518990"/>
    <lineage>
        <taxon>Bacteria</taxon>
        <taxon>Pseudomonadati</taxon>
        <taxon>Pseudomonadota</taxon>
        <taxon>Gammaproteobacteria</taxon>
        <taxon>Cellvibrionales</taxon>
        <taxon>Halieaceae</taxon>
        <taxon>Seongchinamella</taxon>
    </lineage>
</organism>
<evidence type="ECO:0000256" key="4">
    <source>
        <dbReference type="ARBA" id="ARBA00022989"/>
    </source>
</evidence>
<feature type="transmembrane region" description="Helical" evidence="6">
    <location>
        <begin position="118"/>
        <end position="138"/>
    </location>
</feature>
<evidence type="ECO:0000256" key="1">
    <source>
        <dbReference type="ARBA" id="ARBA00004141"/>
    </source>
</evidence>
<feature type="transmembrane region" description="Helical" evidence="6">
    <location>
        <begin position="93"/>
        <end position="111"/>
    </location>
</feature>
<reference evidence="7" key="1">
    <citation type="submission" date="2019-02" db="EMBL/GenBank/DDBJ databases">
        <authorList>
            <person name="Li S.-H."/>
        </authorList>
    </citation>
    <scope>NUCLEOTIDE SEQUENCE</scope>
    <source>
        <strain evidence="7">IMCC8485</strain>
    </source>
</reference>
<protein>
    <submittedName>
        <fullName evidence="7">Lysoplasmalogenase</fullName>
    </submittedName>
</protein>
<feature type="transmembrane region" description="Helical" evidence="6">
    <location>
        <begin position="39"/>
        <end position="57"/>
    </location>
</feature>
<dbReference type="PANTHER" id="PTHR31885:SF6">
    <property type="entry name" value="GH04784P"/>
    <property type="match status" value="1"/>
</dbReference>
<evidence type="ECO:0000256" key="5">
    <source>
        <dbReference type="ARBA" id="ARBA00023136"/>
    </source>
</evidence>
<gene>
    <name evidence="7" type="ORF">EYC87_01355</name>
</gene>
<feature type="transmembrane region" description="Helical" evidence="6">
    <location>
        <begin position="201"/>
        <end position="218"/>
    </location>
</feature>
<dbReference type="Pfam" id="PF07947">
    <property type="entry name" value="YhhN"/>
    <property type="match status" value="1"/>
</dbReference>
<dbReference type="EMBL" id="SHNP01000001">
    <property type="protein sequence ID" value="MCX2972232.1"/>
    <property type="molecule type" value="Genomic_DNA"/>
</dbReference>
<feature type="transmembrane region" description="Helical" evidence="6">
    <location>
        <begin position="144"/>
        <end position="165"/>
    </location>
</feature>
<feature type="transmembrane region" description="Helical" evidence="6">
    <location>
        <begin position="177"/>
        <end position="195"/>
    </location>
</feature>
<dbReference type="PANTHER" id="PTHR31885">
    <property type="entry name" value="GH04784P"/>
    <property type="match status" value="1"/>
</dbReference>
<keyword evidence="5 6" id="KW-0472">Membrane</keyword>
<comment type="similarity">
    <text evidence="2">Belongs to the TMEM86 family.</text>
</comment>
<feature type="transmembrane region" description="Helical" evidence="6">
    <location>
        <begin position="69"/>
        <end position="87"/>
    </location>
</feature>
<keyword evidence="4 6" id="KW-1133">Transmembrane helix</keyword>
<accession>A0ABT3SQH0</accession>
<dbReference type="Proteomes" id="UP001143307">
    <property type="component" value="Unassembled WGS sequence"/>
</dbReference>
<proteinExistence type="inferred from homology"/>
<feature type="transmembrane region" description="Helical" evidence="6">
    <location>
        <begin position="230"/>
        <end position="250"/>
    </location>
</feature>
<evidence type="ECO:0000256" key="2">
    <source>
        <dbReference type="ARBA" id="ARBA00007375"/>
    </source>
</evidence>